<protein>
    <recommendedName>
        <fullName evidence="5">Transmembrane protein</fullName>
    </recommendedName>
</protein>
<evidence type="ECO:0008006" key="5">
    <source>
        <dbReference type="Google" id="ProtNLM"/>
    </source>
</evidence>
<keyword evidence="2" id="KW-0472">Membrane</keyword>
<feature type="compositionally biased region" description="Basic residues" evidence="1">
    <location>
        <begin position="1"/>
        <end position="10"/>
    </location>
</feature>
<keyword evidence="2" id="KW-1133">Transmembrane helix</keyword>
<keyword evidence="2" id="KW-0812">Transmembrane</keyword>
<reference evidence="3" key="1">
    <citation type="submission" date="2023-06" db="EMBL/GenBank/DDBJ databases">
        <title>Genome-scale phylogeny and comparative genomics of the fungal order Sordariales.</title>
        <authorList>
            <consortium name="Lawrence Berkeley National Laboratory"/>
            <person name="Hensen N."/>
            <person name="Bonometti L."/>
            <person name="Westerberg I."/>
            <person name="Brannstrom I.O."/>
            <person name="Guillou S."/>
            <person name="Cros-Aarteil S."/>
            <person name="Calhoun S."/>
            <person name="Haridas S."/>
            <person name="Kuo A."/>
            <person name="Mondo S."/>
            <person name="Pangilinan J."/>
            <person name="Riley R."/>
            <person name="Labutti K."/>
            <person name="Andreopoulos B."/>
            <person name="Lipzen A."/>
            <person name="Chen C."/>
            <person name="Yanf M."/>
            <person name="Daum C."/>
            <person name="Ng V."/>
            <person name="Clum A."/>
            <person name="Steindorff A."/>
            <person name="Ohm R."/>
            <person name="Martin F."/>
            <person name="Silar P."/>
            <person name="Natvig D."/>
            <person name="Lalanne C."/>
            <person name="Gautier V."/>
            <person name="Ament-Velasquez S.L."/>
            <person name="Kruys A."/>
            <person name="Hutchinson M.I."/>
            <person name="Powell A.J."/>
            <person name="Barry K."/>
            <person name="Miller A.N."/>
            <person name="Grigoriev I.V."/>
            <person name="Debuchy R."/>
            <person name="Gladieux P."/>
            <person name="Thoren M.H."/>
            <person name="Johannesson H."/>
        </authorList>
    </citation>
    <scope>NUCLEOTIDE SEQUENCE</scope>
    <source>
        <strain evidence="3">SMH4607-1</strain>
    </source>
</reference>
<dbReference type="AlphaFoldDB" id="A0AA40ARV4"/>
<feature type="region of interest" description="Disordered" evidence="1">
    <location>
        <begin position="1"/>
        <end position="53"/>
    </location>
</feature>
<accession>A0AA40ARV4</accession>
<keyword evidence="4" id="KW-1185">Reference proteome</keyword>
<dbReference type="EMBL" id="JAUKUA010000003">
    <property type="protein sequence ID" value="KAK0720864.1"/>
    <property type="molecule type" value="Genomic_DNA"/>
</dbReference>
<dbReference type="Proteomes" id="UP001172102">
    <property type="component" value="Unassembled WGS sequence"/>
</dbReference>
<comment type="caution">
    <text evidence="3">The sequence shown here is derived from an EMBL/GenBank/DDBJ whole genome shotgun (WGS) entry which is preliminary data.</text>
</comment>
<feature type="transmembrane region" description="Helical" evidence="2">
    <location>
        <begin position="78"/>
        <end position="100"/>
    </location>
</feature>
<evidence type="ECO:0000256" key="2">
    <source>
        <dbReference type="SAM" id="Phobius"/>
    </source>
</evidence>
<gene>
    <name evidence="3" type="ORF">B0H67DRAFT_206125</name>
</gene>
<evidence type="ECO:0000256" key="1">
    <source>
        <dbReference type="SAM" id="MobiDB-lite"/>
    </source>
</evidence>
<proteinExistence type="predicted"/>
<evidence type="ECO:0000313" key="3">
    <source>
        <dbReference type="EMBL" id="KAK0720864.1"/>
    </source>
</evidence>
<name>A0AA40ARV4_9PEZI</name>
<evidence type="ECO:0000313" key="4">
    <source>
        <dbReference type="Proteomes" id="UP001172102"/>
    </source>
</evidence>
<organism evidence="3 4">
    <name type="scientific">Lasiosphaeris hirsuta</name>
    <dbReference type="NCBI Taxonomy" id="260670"/>
    <lineage>
        <taxon>Eukaryota</taxon>
        <taxon>Fungi</taxon>
        <taxon>Dikarya</taxon>
        <taxon>Ascomycota</taxon>
        <taxon>Pezizomycotina</taxon>
        <taxon>Sordariomycetes</taxon>
        <taxon>Sordariomycetidae</taxon>
        <taxon>Sordariales</taxon>
        <taxon>Lasiosphaeriaceae</taxon>
        <taxon>Lasiosphaeris</taxon>
    </lineage>
</organism>
<sequence>MHRGSCRPRYRQWVSRPTPLSPPAPLILTDSAGGAPTTAANAEAGPPFSTTPQTSSFLAVSKTMATDKRPVRACARPVSPVTMLPVLSSVSFFFFFFFFAPLTNRPRIDFR</sequence>